<keyword evidence="2" id="KW-1185">Reference proteome</keyword>
<dbReference type="GO" id="GO:0006506">
    <property type="term" value="P:GPI anchor biosynthetic process"/>
    <property type="evidence" value="ECO:0007669"/>
    <property type="project" value="UniProtKB-UniPathway"/>
</dbReference>
<dbReference type="UniPathway" id="UPA00196"/>
<accession>U6KJL6</accession>
<dbReference type="Pfam" id="PF10510">
    <property type="entry name" value="PIG-S"/>
    <property type="match status" value="1"/>
</dbReference>
<reference evidence="1" key="2">
    <citation type="submission" date="2013-10" db="EMBL/GenBank/DDBJ databases">
        <authorList>
            <person name="Aslett M."/>
        </authorList>
    </citation>
    <scope>NUCLEOTIDE SEQUENCE [LARGE SCALE GENOMIC DNA]</scope>
    <source>
        <strain evidence="1">Houghton</strain>
    </source>
</reference>
<dbReference type="OrthoDB" id="347585at2759"/>
<dbReference type="VEuPathDB" id="ToxoDB:EMH_0028140"/>
<proteinExistence type="predicted"/>
<reference evidence="1" key="1">
    <citation type="submission" date="2013-10" db="EMBL/GenBank/DDBJ databases">
        <title>Genomic analysis of the causative agents of coccidiosis in chickens.</title>
        <authorList>
            <person name="Reid A.J."/>
            <person name="Blake D."/>
            <person name="Billington K."/>
            <person name="Browne H."/>
            <person name="Dunn M."/>
            <person name="Hung S."/>
            <person name="Kawahara F."/>
            <person name="Miranda-Saavedra D."/>
            <person name="Mourier T."/>
            <person name="Nagra H."/>
            <person name="Otto T.D."/>
            <person name="Rawlings N."/>
            <person name="Sanchez A."/>
            <person name="Sanders M."/>
            <person name="Subramaniam C."/>
            <person name="Tay Y."/>
            <person name="Dear P."/>
            <person name="Doerig C."/>
            <person name="Gruber A."/>
            <person name="Parkinson J."/>
            <person name="Shirley M."/>
            <person name="Wan K.L."/>
            <person name="Berriman M."/>
            <person name="Tomley F."/>
            <person name="Pain A."/>
        </authorList>
    </citation>
    <scope>NUCLEOTIDE SEQUENCE [LARGE SCALE GENOMIC DNA]</scope>
    <source>
        <strain evidence="1">Houghton</strain>
    </source>
</reference>
<dbReference type="AlphaFoldDB" id="U6KJL6"/>
<sequence length="665" mass="69779">MNTTCTAIPVASVLASAGRDASPLSGSANAILAVHLLPPAPRDTPSCTSDAAAVKAALRHTNAHDGAAGAPEGFSTLQLLVAAPLEDGAAPRLHIGAGSSLLLVVPKSRSNSSEGSGSGGDQSDAALQQVAAEAAVQALGRWVLSPLKDGAAVSADLRIRLWLLGDTGEVRGEEGDIDLNGQTKEGVGFSGGVEDIVGVAGAAVGGPSSRALGTSAPPQLSWDGWALLRIHLRGFLEAISSLLDLQITSQVVPDSGLGEVEWDLLRRGEELRGKAEKAFQEETVRRLLVLQEQWGSDPDYSPSASVVNLTLYRPSSRTEAWAPGSAVALPSWGFLTFGVPSPGSGFRNRASDFSSQRLEEEAAVRGAWIAQLRSVLGLQPTPELQEDDLAELSCRPPADSTLCGEHCRAQRCAWRVAVADLTDPTGYTGVAQKGDTSDLLFGDAGFALAPIRAVLVARRDSFDKRVGVYVHPSSRGLTEWELGGLAADAHFKMITEAAKNIQTLHSVLVEGTDVRVTKYVAQAMHGVLNQIQCSLQALRMQRCPTLPTAAREFLLRVDADICPMKDSDGVPLLGALGPPAGRADGCGGFSRSSPSGKTAVYRQLALLLARAAMKDAKALLTDGSLEPAPFFSLHFNLAVHVPLLLPFVLPTVVSLSRAAKSALRK</sequence>
<dbReference type="RefSeq" id="XP_037877937.1">
    <property type="nucleotide sequence ID" value="XM_038022083.1"/>
</dbReference>
<organism evidence="1 2">
    <name type="scientific">Eimeria mitis</name>
    <dbReference type="NCBI Taxonomy" id="44415"/>
    <lineage>
        <taxon>Eukaryota</taxon>
        <taxon>Sar</taxon>
        <taxon>Alveolata</taxon>
        <taxon>Apicomplexa</taxon>
        <taxon>Conoidasida</taxon>
        <taxon>Coccidia</taxon>
        <taxon>Eucoccidiorida</taxon>
        <taxon>Eimeriorina</taxon>
        <taxon>Eimeriidae</taxon>
        <taxon>Eimeria</taxon>
    </lineage>
</organism>
<dbReference type="GO" id="GO:0042765">
    <property type="term" value="C:GPI-anchor transamidase complex"/>
    <property type="evidence" value="ECO:0007669"/>
    <property type="project" value="InterPro"/>
</dbReference>
<name>U6KJL6_9EIME</name>
<evidence type="ECO:0000313" key="2">
    <source>
        <dbReference type="Proteomes" id="UP000030744"/>
    </source>
</evidence>
<gene>
    <name evidence="1" type="ORF">EMH_0028140</name>
</gene>
<dbReference type="GeneID" id="60403901"/>
<protein>
    <submittedName>
        <fullName evidence="1">Uncharacterized protein</fullName>
    </submittedName>
</protein>
<dbReference type="Proteomes" id="UP000030744">
    <property type="component" value="Unassembled WGS sequence"/>
</dbReference>
<dbReference type="GO" id="GO:0016255">
    <property type="term" value="P:attachment of GPI anchor to protein"/>
    <property type="evidence" value="ECO:0007669"/>
    <property type="project" value="InterPro"/>
</dbReference>
<evidence type="ECO:0000313" key="1">
    <source>
        <dbReference type="EMBL" id="CDJ35648.1"/>
    </source>
</evidence>
<dbReference type="EMBL" id="HG731889">
    <property type="protein sequence ID" value="CDJ35648.1"/>
    <property type="molecule type" value="Genomic_DNA"/>
</dbReference>
<dbReference type="InterPro" id="IPR019540">
    <property type="entry name" value="PtdIno-glycan_biosynth_class_S"/>
</dbReference>